<accession>A0A0V0QVF2</accession>
<dbReference type="Proteomes" id="UP000054937">
    <property type="component" value="Unassembled WGS sequence"/>
</dbReference>
<feature type="region of interest" description="Disordered" evidence="5">
    <location>
        <begin position="217"/>
        <end position="237"/>
    </location>
</feature>
<keyword evidence="3" id="KW-0862">Zinc</keyword>
<dbReference type="InterPro" id="IPR024158">
    <property type="entry name" value="Mt_import_TIM15"/>
</dbReference>
<organism evidence="7 8">
    <name type="scientific">Pseudocohnilembus persalinus</name>
    <name type="common">Ciliate</name>
    <dbReference type="NCBI Taxonomy" id="266149"/>
    <lineage>
        <taxon>Eukaryota</taxon>
        <taxon>Sar</taxon>
        <taxon>Alveolata</taxon>
        <taxon>Ciliophora</taxon>
        <taxon>Intramacronucleata</taxon>
        <taxon>Oligohymenophorea</taxon>
        <taxon>Scuticociliatia</taxon>
        <taxon>Philasterida</taxon>
        <taxon>Pseudocohnilembidae</taxon>
        <taxon>Pseudocohnilembus</taxon>
    </lineage>
</organism>
<dbReference type="GO" id="GO:0008270">
    <property type="term" value="F:zinc ion binding"/>
    <property type="evidence" value="ECO:0007669"/>
    <property type="project" value="UniProtKB-KW"/>
</dbReference>
<keyword evidence="1" id="KW-0479">Metal-binding</keyword>
<evidence type="ECO:0000256" key="3">
    <source>
        <dbReference type="ARBA" id="ARBA00022833"/>
    </source>
</evidence>
<name>A0A0V0QVF2_PSEPJ</name>
<dbReference type="AlphaFoldDB" id="A0A0V0QVF2"/>
<dbReference type="GO" id="GO:0051087">
    <property type="term" value="F:protein-folding chaperone binding"/>
    <property type="evidence" value="ECO:0007669"/>
    <property type="project" value="TreeGrafter"/>
</dbReference>
<dbReference type="GO" id="GO:0006457">
    <property type="term" value="P:protein folding"/>
    <property type="evidence" value="ECO:0007669"/>
    <property type="project" value="TreeGrafter"/>
</dbReference>
<evidence type="ECO:0000259" key="6">
    <source>
        <dbReference type="PROSITE" id="PS51501"/>
    </source>
</evidence>
<evidence type="ECO:0000256" key="4">
    <source>
        <dbReference type="PROSITE-ProRule" id="PRU00834"/>
    </source>
</evidence>
<dbReference type="Pfam" id="PF05180">
    <property type="entry name" value="zf-DNL"/>
    <property type="match status" value="1"/>
</dbReference>
<keyword evidence="8" id="KW-1185">Reference proteome</keyword>
<dbReference type="GO" id="GO:0005739">
    <property type="term" value="C:mitochondrion"/>
    <property type="evidence" value="ECO:0007669"/>
    <property type="project" value="TreeGrafter"/>
</dbReference>
<keyword evidence="2 4" id="KW-0863">Zinc-finger</keyword>
<proteinExistence type="predicted"/>
<dbReference type="EMBL" id="LDAU01000102">
    <property type="protein sequence ID" value="KRX06061.1"/>
    <property type="molecule type" value="Genomic_DNA"/>
</dbReference>
<gene>
    <name evidence="7" type="ORF">PPERSA_01139</name>
</gene>
<protein>
    <recommendedName>
        <fullName evidence="6">DNL-type domain-containing protein</fullName>
    </recommendedName>
</protein>
<dbReference type="InterPro" id="IPR007853">
    <property type="entry name" value="Znf_DNL-typ"/>
</dbReference>
<dbReference type="PANTHER" id="PTHR20922:SF13">
    <property type="entry name" value="DNL-TYPE ZINC FINGER PROTEIN"/>
    <property type="match status" value="1"/>
</dbReference>
<dbReference type="GO" id="GO:0030150">
    <property type="term" value="P:protein import into mitochondrial matrix"/>
    <property type="evidence" value="ECO:0007669"/>
    <property type="project" value="TreeGrafter"/>
</dbReference>
<evidence type="ECO:0000256" key="1">
    <source>
        <dbReference type="ARBA" id="ARBA00022723"/>
    </source>
</evidence>
<evidence type="ECO:0000313" key="7">
    <source>
        <dbReference type="EMBL" id="KRX06061.1"/>
    </source>
</evidence>
<evidence type="ECO:0000256" key="5">
    <source>
        <dbReference type="SAM" id="MobiDB-lite"/>
    </source>
</evidence>
<dbReference type="PROSITE" id="PS51501">
    <property type="entry name" value="ZF_DNL"/>
    <property type="match status" value="1"/>
</dbReference>
<dbReference type="InParanoid" id="A0A0V0QVF2"/>
<evidence type="ECO:0000313" key="8">
    <source>
        <dbReference type="Proteomes" id="UP000054937"/>
    </source>
</evidence>
<comment type="caution">
    <text evidence="7">The sequence shown here is derived from an EMBL/GenBank/DDBJ whole genome shotgun (WGS) entry which is preliminary data.</text>
</comment>
<sequence length="237" mass="27459">MQKSLSIFKSCLKTYQKTTQIIPKQAYFFNSITKGNVQQSKQINQIFKNNFLKNNFQFCSLKDNNNKNNDNDTEQHQMQYVPKHGERKTHTLSNGSILEAEISEEKGSVSYTISGNIKGPKGSNGEGLYVLMYTCKICNTKQMRSFTKQAYHEGVVLLRCEGCDKLHLIADNLGFFDDKKTNVFDYVDEKEKRHISLEQQQEINQIVNSYLQDLNKKQDSEQTELNQESQENQKDKQ</sequence>
<dbReference type="PANTHER" id="PTHR20922">
    <property type="entry name" value="DNL-TYPE ZINC FINGER PROTEIN"/>
    <property type="match status" value="1"/>
</dbReference>
<reference evidence="7 8" key="1">
    <citation type="journal article" date="2015" name="Sci. Rep.">
        <title>Genome of the facultative scuticociliatosis pathogen Pseudocohnilembus persalinus provides insight into its virulence through horizontal gene transfer.</title>
        <authorList>
            <person name="Xiong J."/>
            <person name="Wang G."/>
            <person name="Cheng J."/>
            <person name="Tian M."/>
            <person name="Pan X."/>
            <person name="Warren A."/>
            <person name="Jiang C."/>
            <person name="Yuan D."/>
            <person name="Miao W."/>
        </authorList>
    </citation>
    <scope>NUCLEOTIDE SEQUENCE [LARGE SCALE GENOMIC DNA]</scope>
    <source>
        <strain evidence="7">36N120E</strain>
    </source>
</reference>
<feature type="domain" description="DNL-type" evidence="6">
    <location>
        <begin position="124"/>
        <end position="228"/>
    </location>
</feature>
<evidence type="ECO:0000256" key="2">
    <source>
        <dbReference type="ARBA" id="ARBA00022771"/>
    </source>
</evidence>
<dbReference type="GO" id="GO:0050821">
    <property type="term" value="P:protein stabilization"/>
    <property type="evidence" value="ECO:0007669"/>
    <property type="project" value="TreeGrafter"/>
</dbReference>
<dbReference type="OrthoDB" id="512667at2759"/>